<accession>A0ABS2M867</accession>
<keyword evidence="1" id="KW-0812">Transmembrane</keyword>
<evidence type="ECO:0008006" key="4">
    <source>
        <dbReference type="Google" id="ProtNLM"/>
    </source>
</evidence>
<comment type="caution">
    <text evidence="2">The sequence shown here is derived from an EMBL/GenBank/DDBJ whole genome shotgun (WGS) entry which is preliminary data.</text>
</comment>
<proteinExistence type="predicted"/>
<name>A0ABS2M867_9ACTN</name>
<protein>
    <recommendedName>
        <fullName evidence="4">DUF4307 domain-containing protein</fullName>
    </recommendedName>
</protein>
<keyword evidence="1" id="KW-1133">Transmembrane helix</keyword>
<keyword evidence="1" id="KW-0472">Membrane</keyword>
<evidence type="ECO:0000313" key="3">
    <source>
        <dbReference type="Proteomes" id="UP000732378"/>
    </source>
</evidence>
<reference evidence="2 3" key="1">
    <citation type="submission" date="2021-01" db="EMBL/GenBank/DDBJ databases">
        <title>Sequencing the genomes of 1000 actinobacteria strains.</title>
        <authorList>
            <person name="Klenk H.-P."/>
        </authorList>
    </citation>
    <scope>NUCLEOTIDE SEQUENCE [LARGE SCALE GENOMIC DNA]</scope>
    <source>
        <strain evidence="2 3">DSM 18239</strain>
    </source>
</reference>
<dbReference type="Pfam" id="PF14155">
    <property type="entry name" value="DUF4307"/>
    <property type="match status" value="1"/>
</dbReference>
<sequence>MTSQDLLTERYGAPSPWRRRSLLALVAVVAAASLGWLAWTTLVHANPPVRSDIVGFEVVDVHTTTAVVDVRVESDATDVQCLVRAYATDKVVVGERVFTPTGDGRTEISVRTERLATAVENVGCTADGQLRPR</sequence>
<gene>
    <name evidence="2" type="ORF">JOE61_001197</name>
</gene>
<organism evidence="2 3">
    <name type="scientific">Nocardioides salarius</name>
    <dbReference type="NCBI Taxonomy" id="374513"/>
    <lineage>
        <taxon>Bacteria</taxon>
        <taxon>Bacillati</taxon>
        <taxon>Actinomycetota</taxon>
        <taxon>Actinomycetes</taxon>
        <taxon>Propionibacteriales</taxon>
        <taxon>Nocardioidaceae</taxon>
        <taxon>Nocardioides</taxon>
    </lineage>
</organism>
<feature type="transmembrane region" description="Helical" evidence="1">
    <location>
        <begin position="21"/>
        <end position="39"/>
    </location>
</feature>
<dbReference type="RefSeq" id="WP_193668980.1">
    <property type="nucleotide sequence ID" value="NZ_CAXICV010000212.1"/>
</dbReference>
<keyword evidence="3" id="KW-1185">Reference proteome</keyword>
<dbReference type="Proteomes" id="UP000732378">
    <property type="component" value="Unassembled WGS sequence"/>
</dbReference>
<evidence type="ECO:0000313" key="2">
    <source>
        <dbReference type="EMBL" id="MBM7507383.1"/>
    </source>
</evidence>
<dbReference type="EMBL" id="JAFBBZ010000001">
    <property type="protein sequence ID" value="MBM7507383.1"/>
    <property type="molecule type" value="Genomic_DNA"/>
</dbReference>
<dbReference type="InterPro" id="IPR025443">
    <property type="entry name" value="DUF4307"/>
</dbReference>
<evidence type="ECO:0000256" key="1">
    <source>
        <dbReference type="SAM" id="Phobius"/>
    </source>
</evidence>